<dbReference type="InterPro" id="IPR041492">
    <property type="entry name" value="HAD_2"/>
</dbReference>
<dbReference type="SFLD" id="SFLDS00003">
    <property type="entry name" value="Haloacid_Dehalogenase"/>
    <property type="match status" value="1"/>
</dbReference>
<dbReference type="Gene3D" id="3.40.50.1000">
    <property type="entry name" value="HAD superfamily/HAD-like"/>
    <property type="match status" value="1"/>
</dbReference>
<evidence type="ECO:0000313" key="1">
    <source>
        <dbReference type="EMBL" id="QTL97744.1"/>
    </source>
</evidence>
<dbReference type="PANTHER" id="PTHR43434">
    <property type="entry name" value="PHOSPHOGLYCOLATE PHOSPHATASE"/>
    <property type="match status" value="1"/>
</dbReference>
<dbReference type="GO" id="GO:0006281">
    <property type="term" value="P:DNA repair"/>
    <property type="evidence" value="ECO:0007669"/>
    <property type="project" value="TreeGrafter"/>
</dbReference>
<sequence length="218" mass="25145">MLKAVIFDFDGTLFDTNDMIIESFTYAIKKVLGYNILPTEIYNVWGRPLKEQMERFGRNNCQELVNTYRHYYYQISDKLKVFPTGLETIDYLKDQGYYVAILTNKGRGGLINGLEMFNLTDKIDIYLSKDDLNKPKPDIEGFKIIMDSLKLRPEEVLMVGDSPSDIIGGKNAGIKTVLVSYTCFKLKEVMKLNPDYFIDQLNDLIDIVESDQKHCFSL</sequence>
<dbReference type="PANTHER" id="PTHR43434:SF1">
    <property type="entry name" value="PHOSPHOGLYCOLATE PHOSPHATASE"/>
    <property type="match status" value="1"/>
</dbReference>
<dbReference type="SFLD" id="SFLDG01135">
    <property type="entry name" value="C1.5.6:_HAD__Beta-PGM__Phospha"/>
    <property type="match status" value="1"/>
</dbReference>
<dbReference type="NCBIfam" id="TIGR01549">
    <property type="entry name" value="HAD-SF-IA-v1"/>
    <property type="match status" value="1"/>
</dbReference>
<dbReference type="RefSeq" id="WP_230869361.1">
    <property type="nucleotide sequence ID" value="NZ_CP046640.1"/>
</dbReference>
<organism evidence="1 2">
    <name type="scientific">Iocasia fonsfrigidae</name>
    <dbReference type="NCBI Taxonomy" id="2682810"/>
    <lineage>
        <taxon>Bacteria</taxon>
        <taxon>Bacillati</taxon>
        <taxon>Bacillota</taxon>
        <taxon>Clostridia</taxon>
        <taxon>Halanaerobiales</taxon>
        <taxon>Halanaerobiaceae</taxon>
        <taxon>Iocasia</taxon>
    </lineage>
</organism>
<dbReference type="PRINTS" id="PR00413">
    <property type="entry name" value="HADHALOGNASE"/>
</dbReference>
<dbReference type="Proteomes" id="UP000665020">
    <property type="component" value="Chromosome"/>
</dbReference>
<dbReference type="Pfam" id="PF13419">
    <property type="entry name" value="HAD_2"/>
    <property type="match status" value="1"/>
</dbReference>
<evidence type="ECO:0000313" key="2">
    <source>
        <dbReference type="Proteomes" id="UP000665020"/>
    </source>
</evidence>
<dbReference type="InterPro" id="IPR036412">
    <property type="entry name" value="HAD-like_sf"/>
</dbReference>
<name>A0A8A7KHY9_9FIRM</name>
<dbReference type="EMBL" id="CP046640">
    <property type="protein sequence ID" value="QTL97744.1"/>
    <property type="molecule type" value="Genomic_DNA"/>
</dbReference>
<dbReference type="AlphaFoldDB" id="A0A8A7KHY9"/>
<gene>
    <name evidence="1" type="ORF">GM661_06950</name>
</gene>
<dbReference type="NCBIfam" id="TIGR01509">
    <property type="entry name" value="HAD-SF-IA-v3"/>
    <property type="match status" value="1"/>
</dbReference>
<dbReference type="SUPFAM" id="SSF56784">
    <property type="entry name" value="HAD-like"/>
    <property type="match status" value="1"/>
</dbReference>
<dbReference type="InterPro" id="IPR050155">
    <property type="entry name" value="HAD-like_hydrolase_sf"/>
</dbReference>
<keyword evidence="2" id="KW-1185">Reference proteome</keyword>
<dbReference type="InterPro" id="IPR006439">
    <property type="entry name" value="HAD-SF_hydro_IA"/>
</dbReference>
<dbReference type="GO" id="GO:0005829">
    <property type="term" value="C:cytosol"/>
    <property type="evidence" value="ECO:0007669"/>
    <property type="project" value="TreeGrafter"/>
</dbReference>
<dbReference type="GO" id="GO:0008967">
    <property type="term" value="F:phosphoglycolate phosphatase activity"/>
    <property type="evidence" value="ECO:0007669"/>
    <property type="project" value="TreeGrafter"/>
</dbReference>
<dbReference type="Gene3D" id="1.10.150.240">
    <property type="entry name" value="Putative phosphatase, domain 2"/>
    <property type="match status" value="1"/>
</dbReference>
<dbReference type="InterPro" id="IPR023214">
    <property type="entry name" value="HAD_sf"/>
</dbReference>
<reference evidence="1" key="1">
    <citation type="submission" date="2019-12" db="EMBL/GenBank/DDBJ databases">
        <authorList>
            <person name="zhang j."/>
            <person name="sun C.M."/>
        </authorList>
    </citation>
    <scope>NUCLEOTIDE SEQUENCE</scope>
    <source>
        <strain evidence="1">NS-1</strain>
    </source>
</reference>
<dbReference type="KEGG" id="ifn:GM661_06950"/>
<accession>A0A8A7KHY9</accession>
<proteinExistence type="predicted"/>
<dbReference type="SFLD" id="SFLDG01129">
    <property type="entry name" value="C1.5:_HAD__Beta-PGM__Phosphata"/>
    <property type="match status" value="1"/>
</dbReference>
<keyword evidence="1" id="KW-0378">Hydrolase</keyword>
<protein>
    <submittedName>
        <fullName evidence="1">HAD-IA family hydrolase</fullName>
    </submittedName>
</protein>
<dbReference type="InterPro" id="IPR023198">
    <property type="entry name" value="PGP-like_dom2"/>
</dbReference>